<feature type="region of interest" description="Disordered" evidence="1">
    <location>
        <begin position="534"/>
        <end position="770"/>
    </location>
</feature>
<gene>
    <name evidence="2" type="primary">eif3a_1</name>
    <name evidence="2" type="ORF">E2C01_000505</name>
</gene>
<dbReference type="GO" id="GO:0003743">
    <property type="term" value="F:translation initiation factor activity"/>
    <property type="evidence" value="ECO:0007669"/>
    <property type="project" value="UniProtKB-KW"/>
</dbReference>
<evidence type="ECO:0000256" key="1">
    <source>
        <dbReference type="SAM" id="MobiDB-lite"/>
    </source>
</evidence>
<reference evidence="2 3" key="1">
    <citation type="submission" date="2019-05" db="EMBL/GenBank/DDBJ databases">
        <title>Another draft genome of Portunus trituberculatus and its Hox gene families provides insights of decapod evolution.</title>
        <authorList>
            <person name="Jeong J.-H."/>
            <person name="Song I."/>
            <person name="Kim S."/>
            <person name="Choi T."/>
            <person name="Kim D."/>
            <person name="Ryu S."/>
            <person name="Kim W."/>
        </authorList>
    </citation>
    <scope>NUCLEOTIDE SEQUENCE [LARGE SCALE GENOMIC DNA]</scope>
    <source>
        <tissue evidence="2">Muscle</tissue>
    </source>
</reference>
<sequence>MFLFSDYSGAPVKNVCRNLFELGETSQSFAKTHLQKSNTQPGQNTPKKTSVLVSKMRQPPHITPVKKSTFRSTTPCFKAGNRLIIPETPENKIGSTIFNHNRCHKSTGTTCIGESPDIKMSCRELSKTTPRRLRASLTAARRNSFYSGASGARSRNWERARTRLLADHIKGHADRRLSDSASQLSVNAGFLFSNILSASPFPSPSGQMKNAQQTSKQTITPDKSVLGSNLNIGAGNDSEKKDDNSVTTKVTVGSPPGGVCARVELQNKNGVATSMDLGHTPVKRVRRVLMLTTPSKACLGTSTSPEREYNTPGSTGTDFSGFSTPIKKSLPLIDRERGFEVTETPATAMVTELHDTEYAEVLHTPQNKKVQFTLKLSPNAPQTPKRIGTPKDLEATVALHSTTDTLDFGCMSPVLLPTQREWYYHRADSGGGIAQITSEVRDSETNSAFCNVSSPKEVLSCQDVQDVANYPDSAHDLSEVNGPVHNVTQYSGSSHDAVADTDSSCVSEDTNISVDVVVDIDSSQGMAENCSSLQYAEEEAGSLQHEEEETTSSQGVDDTGSSQSMDEGSASTQSMDEDSVSTHGVNKGSVSTQGMDEDTSLSQSVDEDIGSIQSEDVTGSSKCVDEKSEPESIPVNWKSSQDVDEDTGSTQSEYVTFSSQCVEEESGSSESMAKNRKFSHGLDEDTGSTQSEDKGSGSSQGTEEDTDSSQAMDEDALCSQSMGSSSSQGTDEGTDSSQNVDKDTGPIHTTAEVAQDAGFCDVPEDKDSSKNLEYLGDSSHIVAECTDDVFSMAEDRYSVVDEAEANCVCANSEDAKSMSFVKQSDDLSLTFDARDDGSSSAEEEDYPTYSKSDLKTSGTAYLDLCINA</sequence>
<organism evidence="2 3">
    <name type="scientific">Portunus trituberculatus</name>
    <name type="common">Swimming crab</name>
    <name type="synonym">Neptunus trituberculatus</name>
    <dbReference type="NCBI Taxonomy" id="210409"/>
    <lineage>
        <taxon>Eukaryota</taxon>
        <taxon>Metazoa</taxon>
        <taxon>Ecdysozoa</taxon>
        <taxon>Arthropoda</taxon>
        <taxon>Crustacea</taxon>
        <taxon>Multicrustacea</taxon>
        <taxon>Malacostraca</taxon>
        <taxon>Eumalacostraca</taxon>
        <taxon>Eucarida</taxon>
        <taxon>Decapoda</taxon>
        <taxon>Pleocyemata</taxon>
        <taxon>Brachyura</taxon>
        <taxon>Eubrachyura</taxon>
        <taxon>Portunoidea</taxon>
        <taxon>Portunidae</taxon>
        <taxon>Portuninae</taxon>
        <taxon>Portunus</taxon>
    </lineage>
</organism>
<feature type="region of interest" description="Disordered" evidence="1">
    <location>
        <begin position="831"/>
        <end position="853"/>
    </location>
</feature>
<dbReference type="EMBL" id="VSRR010000012">
    <property type="protein sequence ID" value="MPC07936.1"/>
    <property type="molecule type" value="Genomic_DNA"/>
</dbReference>
<proteinExistence type="predicted"/>
<dbReference type="AlphaFoldDB" id="A0A5B7CHL9"/>
<feature type="compositionally biased region" description="Low complexity" evidence="1">
    <location>
        <begin position="719"/>
        <end position="729"/>
    </location>
</feature>
<name>A0A5B7CHL9_PORTR</name>
<feature type="compositionally biased region" description="Polar residues" evidence="1">
    <location>
        <begin position="204"/>
        <end position="231"/>
    </location>
</feature>
<feature type="compositionally biased region" description="Polar residues" evidence="1">
    <location>
        <begin position="311"/>
        <end position="321"/>
    </location>
</feature>
<feature type="compositionally biased region" description="Polar residues" evidence="1">
    <location>
        <begin position="581"/>
        <end position="594"/>
    </location>
</feature>
<keyword evidence="2" id="KW-0396">Initiation factor</keyword>
<feature type="compositionally biased region" description="Acidic residues" evidence="1">
    <location>
        <begin position="536"/>
        <end position="550"/>
    </location>
</feature>
<evidence type="ECO:0000313" key="3">
    <source>
        <dbReference type="Proteomes" id="UP000324222"/>
    </source>
</evidence>
<dbReference type="Proteomes" id="UP000324222">
    <property type="component" value="Unassembled WGS sequence"/>
</dbReference>
<accession>A0A5B7CHL9</accession>
<keyword evidence="3" id="KW-1185">Reference proteome</keyword>
<keyword evidence="2" id="KW-0648">Protein biosynthesis</keyword>
<feature type="compositionally biased region" description="Acidic residues" evidence="1">
    <location>
        <begin position="702"/>
        <end position="716"/>
    </location>
</feature>
<feature type="compositionally biased region" description="Acidic residues" evidence="1">
    <location>
        <begin position="595"/>
        <end position="609"/>
    </location>
</feature>
<dbReference type="OrthoDB" id="6341942at2759"/>
<protein>
    <submittedName>
        <fullName evidence="2">Eukaryotic translation initiation factor 3 subunit A</fullName>
    </submittedName>
</protein>
<feature type="compositionally biased region" description="Polar residues" evidence="1">
    <location>
        <begin position="551"/>
        <end position="574"/>
    </location>
</feature>
<evidence type="ECO:0000313" key="2">
    <source>
        <dbReference type="EMBL" id="MPC07936.1"/>
    </source>
</evidence>
<comment type="caution">
    <text evidence="2">The sequence shown here is derived from an EMBL/GenBank/DDBJ whole genome shotgun (WGS) entry which is preliminary data.</text>
</comment>
<feature type="compositionally biased region" description="Polar residues" evidence="1">
    <location>
        <begin position="648"/>
        <end position="661"/>
    </location>
</feature>
<feature type="region of interest" description="Disordered" evidence="1">
    <location>
        <begin position="297"/>
        <end position="321"/>
    </location>
</feature>
<feature type="compositionally biased region" description="Polar residues" evidence="1">
    <location>
        <begin position="611"/>
        <end position="621"/>
    </location>
</feature>
<feature type="region of interest" description="Disordered" evidence="1">
    <location>
        <begin position="202"/>
        <end position="253"/>
    </location>
</feature>